<sequence length="341" mass="37308">MGAHTKNPPLNQCSTSGTANPATRMTDLLLAAQMKPSDLYQSGFGRANVACSSTSTPPSVDNSDDDLEPSTTSRSTDESAGSDHVKRPMNAFMVWSRGQRKKMACENPKMHNSEISKRLGQEWKELSELEKRPFIDEAKRLRAVHMREHPDYKYRPRRKPKGFRPSISAGQPAMSANVHAANKMNVQSIQQSFANGFNGLNPFQPAFCGAQNVANSIPTSSALINPAVAAALQQQLHAHQLQQTLIQNQLLENEKYQQLLTLAALHNPLLAGLAPGLVSPPPTSANTSPEPLNPAISPELQRVLVQYGLHMQRMANQHMNFDLNKSVSSPSTTENSANESL</sequence>
<dbReference type="PANTHER" id="PTHR10270:SF324">
    <property type="entry name" value="SOX DOMAIN-CONTAINING PROTEIN DICHAETE-RELATED"/>
    <property type="match status" value="1"/>
</dbReference>
<evidence type="ECO:0000256" key="5">
    <source>
        <dbReference type="SAM" id="MobiDB-lite"/>
    </source>
</evidence>
<feature type="region of interest" description="Disordered" evidence="5">
    <location>
        <begin position="1"/>
        <end position="21"/>
    </location>
</feature>
<dbReference type="SUPFAM" id="SSF47095">
    <property type="entry name" value="HMG-box"/>
    <property type="match status" value="1"/>
</dbReference>
<dbReference type="InterPro" id="IPR009071">
    <property type="entry name" value="HMG_box_dom"/>
</dbReference>
<protein>
    <submittedName>
        <fullName evidence="8">HMG box domain-containing protein</fullName>
    </submittedName>
</protein>
<dbReference type="FunFam" id="1.10.30.10:FF:000002">
    <property type="entry name" value="transcription factor Sox-2"/>
    <property type="match status" value="1"/>
</dbReference>
<dbReference type="PROSITE" id="PS50118">
    <property type="entry name" value="HMG_BOX_2"/>
    <property type="match status" value="1"/>
</dbReference>
<evidence type="ECO:0000256" key="2">
    <source>
        <dbReference type="ARBA" id="ARBA00023125"/>
    </source>
</evidence>
<dbReference type="GO" id="GO:0000978">
    <property type="term" value="F:RNA polymerase II cis-regulatory region sequence-specific DNA binding"/>
    <property type="evidence" value="ECO:0007669"/>
    <property type="project" value="TreeGrafter"/>
</dbReference>
<proteinExistence type="predicted"/>
<organism evidence="7 8">
    <name type="scientific">Bursaphelenchus xylophilus</name>
    <name type="common">Pinewood nematode worm</name>
    <name type="synonym">Aphelenchoides xylophilus</name>
    <dbReference type="NCBI Taxonomy" id="6326"/>
    <lineage>
        <taxon>Eukaryota</taxon>
        <taxon>Metazoa</taxon>
        <taxon>Ecdysozoa</taxon>
        <taxon>Nematoda</taxon>
        <taxon>Chromadorea</taxon>
        <taxon>Rhabditida</taxon>
        <taxon>Tylenchina</taxon>
        <taxon>Tylenchomorpha</taxon>
        <taxon>Aphelenchoidea</taxon>
        <taxon>Aphelenchoididae</taxon>
        <taxon>Bursaphelenchus</taxon>
    </lineage>
</organism>
<evidence type="ECO:0000313" key="7">
    <source>
        <dbReference type="Proteomes" id="UP000095284"/>
    </source>
</evidence>
<dbReference type="InterPro" id="IPR050140">
    <property type="entry name" value="SRY-related_HMG-box_TF-like"/>
</dbReference>
<dbReference type="GO" id="GO:0030182">
    <property type="term" value="P:neuron differentiation"/>
    <property type="evidence" value="ECO:0007669"/>
    <property type="project" value="TreeGrafter"/>
</dbReference>
<dbReference type="GO" id="GO:0005634">
    <property type="term" value="C:nucleus"/>
    <property type="evidence" value="ECO:0007669"/>
    <property type="project" value="UniProtKB-SubCell"/>
</dbReference>
<dbReference type="Gene3D" id="1.10.30.10">
    <property type="entry name" value="High mobility group box domain"/>
    <property type="match status" value="1"/>
</dbReference>
<comment type="subcellular location">
    <subcellularLocation>
        <location evidence="1">Nucleus</location>
    </subcellularLocation>
</comment>
<evidence type="ECO:0000256" key="4">
    <source>
        <dbReference type="PROSITE-ProRule" id="PRU00267"/>
    </source>
</evidence>
<dbReference type="Pfam" id="PF00505">
    <property type="entry name" value="HMG_box"/>
    <property type="match status" value="1"/>
</dbReference>
<feature type="domain" description="HMG box" evidence="6">
    <location>
        <begin position="85"/>
        <end position="153"/>
    </location>
</feature>
<dbReference type="Proteomes" id="UP000095284">
    <property type="component" value="Unplaced"/>
</dbReference>
<evidence type="ECO:0000313" key="8">
    <source>
        <dbReference type="WBParaSite" id="BXY_0079600.1"/>
    </source>
</evidence>
<dbReference type="PANTHER" id="PTHR10270">
    <property type="entry name" value="SOX TRANSCRIPTION FACTOR"/>
    <property type="match status" value="1"/>
</dbReference>
<name>A0A1I7RJB4_BURXY</name>
<dbReference type="eggNOG" id="KOG0527">
    <property type="taxonomic scope" value="Eukaryota"/>
</dbReference>
<dbReference type="AlphaFoldDB" id="A0A1I7RJB4"/>
<reference evidence="8" key="1">
    <citation type="submission" date="2016-11" db="UniProtKB">
        <authorList>
            <consortium name="WormBaseParasite"/>
        </authorList>
    </citation>
    <scope>IDENTIFICATION</scope>
</reference>
<feature type="compositionally biased region" description="Polar residues" evidence="5">
    <location>
        <begin position="8"/>
        <end position="21"/>
    </location>
</feature>
<dbReference type="CDD" id="cd01388">
    <property type="entry name" value="HMG-box_SoxB"/>
    <property type="match status" value="1"/>
</dbReference>
<evidence type="ECO:0000259" key="6">
    <source>
        <dbReference type="PROSITE" id="PS50118"/>
    </source>
</evidence>
<keyword evidence="3 4" id="KW-0539">Nucleus</keyword>
<dbReference type="GO" id="GO:0007420">
    <property type="term" value="P:brain development"/>
    <property type="evidence" value="ECO:0007669"/>
    <property type="project" value="TreeGrafter"/>
</dbReference>
<feature type="compositionally biased region" description="Basic and acidic residues" evidence="5">
    <location>
        <begin position="75"/>
        <end position="86"/>
    </location>
</feature>
<evidence type="ECO:0000256" key="3">
    <source>
        <dbReference type="ARBA" id="ARBA00023242"/>
    </source>
</evidence>
<evidence type="ECO:0000256" key="1">
    <source>
        <dbReference type="ARBA" id="ARBA00004123"/>
    </source>
</evidence>
<feature type="region of interest" description="Disordered" evidence="5">
    <location>
        <begin position="50"/>
        <end position="88"/>
    </location>
</feature>
<feature type="DNA-binding region" description="HMG box" evidence="4">
    <location>
        <begin position="85"/>
        <end position="153"/>
    </location>
</feature>
<keyword evidence="2 4" id="KW-0238">DNA-binding</keyword>
<dbReference type="SMART" id="SM00398">
    <property type="entry name" value="HMG"/>
    <property type="match status" value="1"/>
</dbReference>
<dbReference type="WBParaSite" id="BXY_0079600.1">
    <property type="protein sequence ID" value="BXY_0079600.1"/>
    <property type="gene ID" value="BXY_0079600"/>
</dbReference>
<feature type="compositionally biased region" description="Polar residues" evidence="5">
    <location>
        <begin position="50"/>
        <end position="61"/>
    </location>
</feature>
<accession>A0A1I7RJB4</accession>
<dbReference type="GO" id="GO:0000122">
    <property type="term" value="P:negative regulation of transcription by RNA polymerase II"/>
    <property type="evidence" value="ECO:0007669"/>
    <property type="project" value="TreeGrafter"/>
</dbReference>
<dbReference type="GO" id="GO:0001228">
    <property type="term" value="F:DNA-binding transcription activator activity, RNA polymerase II-specific"/>
    <property type="evidence" value="ECO:0007669"/>
    <property type="project" value="TreeGrafter"/>
</dbReference>
<dbReference type="InterPro" id="IPR036910">
    <property type="entry name" value="HMG_box_dom_sf"/>
</dbReference>